<protein>
    <recommendedName>
        <fullName evidence="4">Rad60/SUMO-like domain-containing protein</fullName>
    </recommendedName>
</protein>
<evidence type="ECO:0000256" key="1">
    <source>
        <dbReference type="SAM" id="MobiDB-lite"/>
    </source>
</evidence>
<dbReference type="EMBL" id="ML213596">
    <property type="protein sequence ID" value="TFK40868.1"/>
    <property type="molecule type" value="Genomic_DNA"/>
</dbReference>
<dbReference type="Gene3D" id="3.10.20.90">
    <property type="entry name" value="Phosphatidylinositol 3-kinase Catalytic Subunit, Chain A, domain 1"/>
    <property type="match status" value="2"/>
</dbReference>
<feature type="region of interest" description="Disordered" evidence="1">
    <location>
        <begin position="323"/>
        <end position="372"/>
    </location>
</feature>
<proteinExistence type="predicted"/>
<organism evidence="2 3">
    <name type="scientific">Crucibulum laeve</name>
    <dbReference type="NCBI Taxonomy" id="68775"/>
    <lineage>
        <taxon>Eukaryota</taxon>
        <taxon>Fungi</taxon>
        <taxon>Dikarya</taxon>
        <taxon>Basidiomycota</taxon>
        <taxon>Agaricomycotina</taxon>
        <taxon>Agaricomycetes</taxon>
        <taxon>Agaricomycetidae</taxon>
        <taxon>Agaricales</taxon>
        <taxon>Agaricineae</taxon>
        <taxon>Nidulariaceae</taxon>
        <taxon>Crucibulum</taxon>
    </lineage>
</organism>
<dbReference type="InterPro" id="IPR029071">
    <property type="entry name" value="Ubiquitin-like_domsf"/>
</dbReference>
<name>A0A5C3MAQ9_9AGAR</name>
<dbReference type="STRING" id="68775.A0A5C3MAQ9"/>
<dbReference type="CDD" id="cd01763">
    <property type="entry name" value="Ubl_SUMO_like"/>
    <property type="match status" value="1"/>
</dbReference>
<sequence>MADSNRPRPRPKPKPKQKSCAQVDSGSSTTPGASSSALASSSPKTQQIRDEDEHFMRNKKRTFTTWQQLEEINKETPRAVNSDSDTDEQSSPRSRKHKKTKHENDVPKWQKDKKFARLLSKDPSSDSDSDIEIIGSTPGPSAKRKKHARSRSRSITPPPAVPLHTIQNARNVVRQALDTGPRAASPTYFDIDDSTDTIILNPELERIAKSISSHPQLTTLEAQSENLDEVILTVKWQPHPLDEGGKEEMWMFKMNKDDNFRDLFEATAEDANILVKNLIMSYKGKRIFASVTPETLMMGDEVTLVACDITTYEYIRAHQATTTQPIDRNTPTFDISSDEDDGAPEPSTSQPQSQSQGHDAAESEAESESDGDKFKLILRSALTGSKDISLVVRSATKCGAIVKAFLKKAGLDAQYPNAGGGGTKSPPPPPKRGRKSVAEVSEKDPRLCVDGEKMANDAEIGDADLEDGDLVEVVGL</sequence>
<feature type="compositionally biased region" description="Basic residues" evidence="1">
    <location>
        <begin position="142"/>
        <end position="152"/>
    </location>
</feature>
<evidence type="ECO:0000313" key="2">
    <source>
        <dbReference type="EMBL" id="TFK40868.1"/>
    </source>
</evidence>
<reference evidence="2 3" key="1">
    <citation type="journal article" date="2019" name="Nat. Ecol. Evol.">
        <title>Megaphylogeny resolves global patterns of mushroom evolution.</title>
        <authorList>
            <person name="Varga T."/>
            <person name="Krizsan K."/>
            <person name="Foldi C."/>
            <person name="Dima B."/>
            <person name="Sanchez-Garcia M."/>
            <person name="Sanchez-Ramirez S."/>
            <person name="Szollosi G.J."/>
            <person name="Szarkandi J.G."/>
            <person name="Papp V."/>
            <person name="Albert L."/>
            <person name="Andreopoulos W."/>
            <person name="Angelini C."/>
            <person name="Antonin V."/>
            <person name="Barry K.W."/>
            <person name="Bougher N.L."/>
            <person name="Buchanan P."/>
            <person name="Buyck B."/>
            <person name="Bense V."/>
            <person name="Catcheside P."/>
            <person name="Chovatia M."/>
            <person name="Cooper J."/>
            <person name="Damon W."/>
            <person name="Desjardin D."/>
            <person name="Finy P."/>
            <person name="Geml J."/>
            <person name="Haridas S."/>
            <person name="Hughes K."/>
            <person name="Justo A."/>
            <person name="Karasinski D."/>
            <person name="Kautmanova I."/>
            <person name="Kiss B."/>
            <person name="Kocsube S."/>
            <person name="Kotiranta H."/>
            <person name="LaButti K.M."/>
            <person name="Lechner B.E."/>
            <person name="Liimatainen K."/>
            <person name="Lipzen A."/>
            <person name="Lukacs Z."/>
            <person name="Mihaltcheva S."/>
            <person name="Morgado L.N."/>
            <person name="Niskanen T."/>
            <person name="Noordeloos M.E."/>
            <person name="Ohm R.A."/>
            <person name="Ortiz-Santana B."/>
            <person name="Ovrebo C."/>
            <person name="Racz N."/>
            <person name="Riley R."/>
            <person name="Savchenko A."/>
            <person name="Shiryaev A."/>
            <person name="Soop K."/>
            <person name="Spirin V."/>
            <person name="Szebenyi C."/>
            <person name="Tomsovsky M."/>
            <person name="Tulloss R.E."/>
            <person name="Uehling J."/>
            <person name="Grigoriev I.V."/>
            <person name="Vagvolgyi C."/>
            <person name="Papp T."/>
            <person name="Martin F.M."/>
            <person name="Miettinen O."/>
            <person name="Hibbett D.S."/>
            <person name="Nagy L.G."/>
        </authorList>
    </citation>
    <scope>NUCLEOTIDE SEQUENCE [LARGE SCALE GENOMIC DNA]</scope>
    <source>
        <strain evidence="2 3">CBS 166.37</strain>
    </source>
</reference>
<feature type="compositionally biased region" description="Low complexity" evidence="1">
    <location>
        <begin position="25"/>
        <end position="43"/>
    </location>
</feature>
<feature type="compositionally biased region" description="Basic residues" evidence="1">
    <location>
        <begin position="7"/>
        <end position="17"/>
    </location>
</feature>
<keyword evidence="3" id="KW-1185">Reference proteome</keyword>
<feature type="region of interest" description="Disordered" evidence="1">
    <location>
        <begin position="412"/>
        <end position="461"/>
    </location>
</feature>
<feature type="compositionally biased region" description="Basic and acidic residues" evidence="1">
    <location>
        <begin position="47"/>
        <end position="56"/>
    </location>
</feature>
<feature type="compositionally biased region" description="Basic and acidic residues" evidence="1">
    <location>
        <begin position="436"/>
        <end position="456"/>
    </location>
</feature>
<evidence type="ECO:0008006" key="4">
    <source>
        <dbReference type="Google" id="ProtNLM"/>
    </source>
</evidence>
<feature type="compositionally biased region" description="Low complexity" evidence="1">
    <location>
        <begin position="346"/>
        <end position="356"/>
    </location>
</feature>
<dbReference type="SUPFAM" id="SSF54236">
    <property type="entry name" value="Ubiquitin-like"/>
    <property type="match status" value="1"/>
</dbReference>
<dbReference type="AlphaFoldDB" id="A0A5C3MAQ9"/>
<feature type="compositionally biased region" description="Polar residues" evidence="1">
    <location>
        <begin position="323"/>
        <end position="335"/>
    </location>
</feature>
<accession>A0A5C3MAQ9</accession>
<feature type="compositionally biased region" description="Basic and acidic residues" evidence="1">
    <location>
        <begin position="102"/>
        <end position="124"/>
    </location>
</feature>
<evidence type="ECO:0000313" key="3">
    <source>
        <dbReference type="Proteomes" id="UP000308652"/>
    </source>
</evidence>
<dbReference type="Proteomes" id="UP000308652">
    <property type="component" value="Unassembled WGS sequence"/>
</dbReference>
<gene>
    <name evidence="2" type="ORF">BDQ12DRAFT_680194</name>
</gene>
<feature type="region of interest" description="Disordered" evidence="1">
    <location>
        <begin position="1"/>
        <end position="162"/>
    </location>
</feature>
<dbReference type="OrthoDB" id="3365399at2759"/>